<feature type="domain" description="HAT C-terminal dimerisation" evidence="2">
    <location>
        <begin position="40"/>
        <end position="100"/>
    </location>
</feature>
<reference evidence="3" key="2">
    <citation type="journal article" date="2023" name="IMA Fungus">
        <title>Comparative genomic study of the Penicillium genus elucidates a diverse pangenome and 15 lateral gene transfer events.</title>
        <authorList>
            <person name="Petersen C."/>
            <person name="Sorensen T."/>
            <person name="Nielsen M.R."/>
            <person name="Sondergaard T.E."/>
            <person name="Sorensen J.L."/>
            <person name="Fitzpatrick D.A."/>
            <person name="Frisvad J.C."/>
            <person name="Nielsen K.L."/>
        </authorList>
    </citation>
    <scope>NUCLEOTIDE SEQUENCE</scope>
    <source>
        <strain evidence="3">IBT 16125</strain>
    </source>
</reference>
<feature type="region of interest" description="Disordered" evidence="1">
    <location>
        <begin position="118"/>
        <end position="171"/>
    </location>
</feature>
<protein>
    <recommendedName>
        <fullName evidence="2">HAT C-terminal dimerisation domain-containing protein</fullName>
    </recommendedName>
</protein>
<evidence type="ECO:0000256" key="1">
    <source>
        <dbReference type="SAM" id="MobiDB-lite"/>
    </source>
</evidence>
<dbReference type="RefSeq" id="XP_056765076.1">
    <property type="nucleotide sequence ID" value="XM_056909372.1"/>
</dbReference>
<dbReference type="InterPro" id="IPR012337">
    <property type="entry name" value="RNaseH-like_sf"/>
</dbReference>
<evidence type="ECO:0000313" key="3">
    <source>
        <dbReference type="EMBL" id="KAJ5449541.1"/>
    </source>
</evidence>
<sequence>MSLTVLELVRSRAADESMKWALHLYHQQGQGSGHGTLNKNPCDFWREHEHQYPTLASITRDIFTIPASGAGVERLFNSARDVCHYRRGRLNETAVQDLMMYRCISEFDLDTTDLAGEFDEEEEPTAEERQQAALQREARLGQFTPVPISDNEEDEDEGEDEDEDQGEASEL</sequence>
<dbReference type="GeneID" id="81599615"/>
<evidence type="ECO:0000259" key="2">
    <source>
        <dbReference type="Pfam" id="PF05699"/>
    </source>
</evidence>
<organism evidence="3 4">
    <name type="scientific">Penicillium daleae</name>
    <dbReference type="NCBI Taxonomy" id="63821"/>
    <lineage>
        <taxon>Eukaryota</taxon>
        <taxon>Fungi</taxon>
        <taxon>Dikarya</taxon>
        <taxon>Ascomycota</taxon>
        <taxon>Pezizomycotina</taxon>
        <taxon>Eurotiomycetes</taxon>
        <taxon>Eurotiomycetidae</taxon>
        <taxon>Eurotiales</taxon>
        <taxon>Aspergillaceae</taxon>
        <taxon>Penicillium</taxon>
    </lineage>
</organism>
<evidence type="ECO:0000313" key="4">
    <source>
        <dbReference type="Proteomes" id="UP001213681"/>
    </source>
</evidence>
<dbReference type="SUPFAM" id="SSF53098">
    <property type="entry name" value="Ribonuclease H-like"/>
    <property type="match status" value="1"/>
</dbReference>
<dbReference type="EMBL" id="JAPVEA010000006">
    <property type="protein sequence ID" value="KAJ5449541.1"/>
    <property type="molecule type" value="Genomic_DNA"/>
</dbReference>
<comment type="caution">
    <text evidence="3">The sequence shown here is derived from an EMBL/GenBank/DDBJ whole genome shotgun (WGS) entry which is preliminary data.</text>
</comment>
<dbReference type="Proteomes" id="UP001213681">
    <property type="component" value="Unassembled WGS sequence"/>
</dbReference>
<dbReference type="InterPro" id="IPR008906">
    <property type="entry name" value="HATC_C_dom"/>
</dbReference>
<accession>A0AAD6C589</accession>
<keyword evidence="4" id="KW-1185">Reference proteome</keyword>
<dbReference type="AlphaFoldDB" id="A0AAD6C589"/>
<name>A0AAD6C589_9EURO</name>
<reference evidence="3" key="1">
    <citation type="submission" date="2022-12" db="EMBL/GenBank/DDBJ databases">
        <authorList>
            <person name="Petersen C."/>
        </authorList>
    </citation>
    <scope>NUCLEOTIDE SEQUENCE</scope>
    <source>
        <strain evidence="3">IBT 16125</strain>
    </source>
</reference>
<dbReference type="GO" id="GO:0046983">
    <property type="term" value="F:protein dimerization activity"/>
    <property type="evidence" value="ECO:0007669"/>
    <property type="project" value="InterPro"/>
</dbReference>
<proteinExistence type="predicted"/>
<feature type="compositionally biased region" description="Acidic residues" evidence="1">
    <location>
        <begin position="150"/>
        <end position="171"/>
    </location>
</feature>
<gene>
    <name evidence="3" type="ORF">N7458_005990</name>
</gene>
<dbReference type="Pfam" id="PF05699">
    <property type="entry name" value="Dimer_Tnp_hAT"/>
    <property type="match status" value="1"/>
</dbReference>